<proteinExistence type="predicted"/>
<dbReference type="Proteomes" id="UP000501802">
    <property type="component" value="Chromosome"/>
</dbReference>
<dbReference type="RefSeq" id="WP_167209992.1">
    <property type="nucleotide sequence ID" value="NZ_CP050063.1"/>
</dbReference>
<organism evidence="1 2">
    <name type="scientific">Spirosoma aureum</name>
    <dbReference type="NCBI Taxonomy" id="2692134"/>
    <lineage>
        <taxon>Bacteria</taxon>
        <taxon>Pseudomonadati</taxon>
        <taxon>Bacteroidota</taxon>
        <taxon>Cytophagia</taxon>
        <taxon>Cytophagales</taxon>
        <taxon>Cytophagaceae</taxon>
        <taxon>Spirosoma</taxon>
    </lineage>
</organism>
<protein>
    <submittedName>
        <fullName evidence="1">Uncharacterized protein</fullName>
    </submittedName>
</protein>
<reference evidence="1 2" key="1">
    <citation type="submission" date="2020-03" db="EMBL/GenBank/DDBJ databases">
        <authorList>
            <person name="Kim M.K."/>
        </authorList>
    </citation>
    <scope>NUCLEOTIDE SEQUENCE [LARGE SCALE GENOMIC DNA]</scope>
    <source>
        <strain evidence="1 2">BT328</strain>
    </source>
</reference>
<keyword evidence="2" id="KW-1185">Reference proteome</keyword>
<dbReference type="EMBL" id="CP050063">
    <property type="protein sequence ID" value="QIP14193.1"/>
    <property type="molecule type" value="Genomic_DNA"/>
</dbReference>
<name>A0A6G9APQ7_9BACT</name>
<evidence type="ECO:0000313" key="2">
    <source>
        <dbReference type="Proteomes" id="UP000501802"/>
    </source>
</evidence>
<dbReference type="KEGG" id="spib:G8759_17010"/>
<accession>A0A6G9APQ7</accession>
<sequence>MDNQSAGTLLQKEPDLTPLALTERHLDEWLQLQDYLRETHAPTDQLVYCRRQVTRLQLDLYQLRNS</sequence>
<gene>
    <name evidence="1" type="ORF">G8759_17010</name>
</gene>
<evidence type="ECO:0000313" key="1">
    <source>
        <dbReference type="EMBL" id="QIP14193.1"/>
    </source>
</evidence>
<dbReference type="AlphaFoldDB" id="A0A6G9APQ7"/>